<keyword evidence="1" id="KW-0732">Signal</keyword>
<dbReference type="RefSeq" id="WP_170123702.1">
    <property type="nucleotide sequence ID" value="NZ_QGTJ01000018.1"/>
</dbReference>
<dbReference type="PROSITE" id="PS51257">
    <property type="entry name" value="PROKAR_LIPOPROTEIN"/>
    <property type="match status" value="1"/>
</dbReference>
<evidence type="ECO:0000256" key="1">
    <source>
        <dbReference type="SAM" id="SignalP"/>
    </source>
</evidence>
<name>A0A317MQR3_9GAMM</name>
<feature type="signal peptide" evidence="1">
    <location>
        <begin position="1"/>
        <end position="24"/>
    </location>
</feature>
<dbReference type="AlphaFoldDB" id="A0A317MQR3"/>
<evidence type="ECO:0000313" key="3">
    <source>
        <dbReference type="Proteomes" id="UP000246569"/>
    </source>
</evidence>
<gene>
    <name evidence="2" type="ORF">C7443_11825</name>
</gene>
<keyword evidence="3" id="KW-1185">Reference proteome</keyword>
<comment type="caution">
    <text evidence="2">The sequence shown here is derived from an EMBL/GenBank/DDBJ whole genome shotgun (WGS) entry which is preliminary data.</text>
</comment>
<accession>A0A317MQR3</accession>
<reference evidence="2 3" key="1">
    <citation type="submission" date="2018-05" db="EMBL/GenBank/DDBJ databases">
        <title>Genomic Encyclopedia of Type Strains, Phase IV (KMG-IV): sequencing the most valuable type-strain genomes for metagenomic binning, comparative biology and taxonomic classification.</title>
        <authorList>
            <person name="Goeker M."/>
        </authorList>
    </citation>
    <scope>NUCLEOTIDE SEQUENCE [LARGE SCALE GENOMIC DNA]</scope>
    <source>
        <strain evidence="2 3">DSM 23606</strain>
    </source>
</reference>
<proteinExistence type="predicted"/>
<evidence type="ECO:0000313" key="2">
    <source>
        <dbReference type="EMBL" id="PWV58393.1"/>
    </source>
</evidence>
<dbReference type="Proteomes" id="UP000246569">
    <property type="component" value="Unassembled WGS sequence"/>
</dbReference>
<feature type="chain" id="PRO_5016252395" description="Lipoprotein" evidence="1">
    <location>
        <begin position="25"/>
        <end position="51"/>
    </location>
</feature>
<organism evidence="2 3">
    <name type="scientific">Plasticicumulans acidivorans</name>
    <dbReference type="NCBI Taxonomy" id="886464"/>
    <lineage>
        <taxon>Bacteria</taxon>
        <taxon>Pseudomonadati</taxon>
        <taxon>Pseudomonadota</taxon>
        <taxon>Gammaproteobacteria</taxon>
        <taxon>Candidatus Competibacteraceae</taxon>
        <taxon>Plasticicumulans</taxon>
    </lineage>
</organism>
<dbReference type="EMBL" id="QGTJ01000018">
    <property type="protein sequence ID" value="PWV58393.1"/>
    <property type="molecule type" value="Genomic_DNA"/>
</dbReference>
<sequence length="51" mass="5260">MSRRIVIAVLCACLLGACAGSGGAGPYTQDYPDGPTVYGSVRAGVERTRSR</sequence>
<protein>
    <recommendedName>
        <fullName evidence="4">Lipoprotein</fullName>
    </recommendedName>
</protein>
<evidence type="ECO:0008006" key="4">
    <source>
        <dbReference type="Google" id="ProtNLM"/>
    </source>
</evidence>